<dbReference type="PRINTS" id="PR00469">
    <property type="entry name" value="PNDRDTASEII"/>
</dbReference>
<sequence length="304" mass="32863">MDVQHVLVVGAGAMGAQIALLCARAGLIVACHDVEPAQIAEANRNLDERSRRDIAKGRRRRADEEAAWSRLTFGSELPSLAAEADFVIEAVVENLDVKFALFSDLDRLTPDHTILATNSSSFVPSKFADATLRPELVCNVHFFNPALVMKCVEVVGGPQTARETIEVAAELVRRLGKTPVVLNKEIPGFIANRILNAVRDEAVFLYESGVGSVEAIDTTCRTALGYPMGPFELMDLTGIDIGYFTKKARYAETGNPHDAPSQSVVKLVERGHLGLKAGRGWYVYDDSGRKIAVASTLNAPIGDG</sequence>
<feature type="domain" description="3-hydroxyacyl-CoA dehydrogenase C-terminal" evidence="6">
    <location>
        <begin position="188"/>
        <end position="284"/>
    </location>
</feature>
<keyword evidence="9" id="KW-1185">Reference proteome</keyword>
<proteinExistence type="inferred from homology"/>
<feature type="binding site" evidence="5">
    <location>
        <position position="33"/>
    </location>
    <ligand>
        <name>NAD(+)</name>
        <dbReference type="ChEBI" id="CHEBI:57540"/>
    </ligand>
</feature>
<protein>
    <recommendedName>
        <fullName evidence="10">3-hydroxyacyl-CoA dehydrogenase</fullName>
    </recommendedName>
</protein>
<dbReference type="GO" id="GO:0016616">
    <property type="term" value="F:oxidoreductase activity, acting on the CH-OH group of donors, NAD or NADP as acceptor"/>
    <property type="evidence" value="ECO:0007669"/>
    <property type="project" value="InterPro"/>
</dbReference>
<organism evidence="8 9">
    <name type="scientific">Mycobacterium [tuberculosis] TKK-01-0051</name>
    <dbReference type="NCBI Taxonomy" id="1324261"/>
    <lineage>
        <taxon>Bacteria</taxon>
        <taxon>Bacillati</taxon>
        <taxon>Actinomycetota</taxon>
        <taxon>Actinomycetes</taxon>
        <taxon>Mycobacteriales</taxon>
        <taxon>Mycobacteriaceae</taxon>
        <taxon>Mycobacterium</taxon>
        <taxon>Mycobacterium avium complex (MAC)</taxon>
    </lineage>
</organism>
<name>A0A051TJQ6_9MYCO</name>
<dbReference type="Pfam" id="PF00725">
    <property type="entry name" value="3HCDH"/>
    <property type="match status" value="1"/>
</dbReference>
<gene>
    <name evidence="8" type="ORF">K875_05652</name>
</gene>
<evidence type="ECO:0000259" key="7">
    <source>
        <dbReference type="Pfam" id="PF02737"/>
    </source>
</evidence>
<dbReference type="Pfam" id="PF02737">
    <property type="entry name" value="3HCDH_N"/>
    <property type="match status" value="1"/>
</dbReference>
<evidence type="ECO:0000256" key="2">
    <source>
        <dbReference type="ARBA" id="ARBA00009463"/>
    </source>
</evidence>
<dbReference type="InterPro" id="IPR008927">
    <property type="entry name" value="6-PGluconate_DH-like_C_sf"/>
</dbReference>
<dbReference type="InterPro" id="IPR022694">
    <property type="entry name" value="3-OHacyl-CoA_DH"/>
</dbReference>
<dbReference type="Gene3D" id="1.10.1040.10">
    <property type="entry name" value="N-(1-d-carboxylethyl)-l-norvaline Dehydrogenase, domain 2"/>
    <property type="match status" value="1"/>
</dbReference>
<feature type="binding site" evidence="5">
    <location>
        <position position="276"/>
    </location>
    <ligand>
        <name>NAD(+)</name>
        <dbReference type="ChEBI" id="CHEBI:57540"/>
    </ligand>
</feature>
<dbReference type="GO" id="GO:0006631">
    <property type="term" value="P:fatty acid metabolic process"/>
    <property type="evidence" value="ECO:0007669"/>
    <property type="project" value="InterPro"/>
</dbReference>
<dbReference type="GO" id="GO:0070403">
    <property type="term" value="F:NAD+ binding"/>
    <property type="evidence" value="ECO:0007669"/>
    <property type="project" value="InterPro"/>
</dbReference>
<dbReference type="InterPro" id="IPR006176">
    <property type="entry name" value="3-OHacyl-CoA_DH_NAD-bd"/>
</dbReference>
<dbReference type="Proteomes" id="UP000025947">
    <property type="component" value="Unassembled WGS sequence"/>
</dbReference>
<feature type="binding site" evidence="5">
    <location>
        <position position="93"/>
    </location>
    <ligand>
        <name>NAD(+)</name>
        <dbReference type="ChEBI" id="CHEBI:57540"/>
    </ligand>
</feature>
<dbReference type="PANTHER" id="PTHR48075:SF5">
    <property type="entry name" value="3-HYDROXYBUTYRYL-COA DEHYDROGENASE"/>
    <property type="match status" value="1"/>
</dbReference>
<keyword evidence="3" id="KW-0560">Oxidoreductase</keyword>
<comment type="pathway">
    <text evidence="1">Lipid metabolism; butanoate metabolism.</text>
</comment>
<evidence type="ECO:0000259" key="6">
    <source>
        <dbReference type="Pfam" id="PF00725"/>
    </source>
</evidence>
<evidence type="ECO:0000256" key="1">
    <source>
        <dbReference type="ARBA" id="ARBA00005086"/>
    </source>
</evidence>
<feature type="binding site" evidence="5">
    <location>
        <begin position="10"/>
        <end position="15"/>
    </location>
    <ligand>
        <name>NAD(+)</name>
        <dbReference type="ChEBI" id="CHEBI:57540"/>
    </ligand>
</feature>
<feature type="binding site" evidence="5">
    <location>
        <position position="144"/>
    </location>
    <ligand>
        <name>NAD(+)</name>
        <dbReference type="ChEBI" id="CHEBI:57540"/>
    </ligand>
</feature>
<feature type="site" description="Important for catalytic activity" evidence="4">
    <location>
        <position position="141"/>
    </location>
</feature>
<feature type="domain" description="3-hydroxyacyl-CoA dehydrogenase NAD binding" evidence="7">
    <location>
        <begin position="6"/>
        <end position="184"/>
    </location>
</feature>
<comment type="caution">
    <text evidence="8">The sequence shown here is derived from an EMBL/GenBank/DDBJ whole genome shotgun (WGS) entry which is preliminary data.</text>
</comment>
<evidence type="ECO:0000256" key="3">
    <source>
        <dbReference type="ARBA" id="ARBA00023002"/>
    </source>
</evidence>
<evidence type="ECO:0000313" key="8">
    <source>
        <dbReference type="EMBL" id="KBZ57134.1"/>
    </source>
</evidence>
<accession>A0A051TJQ6</accession>
<feature type="binding site" evidence="5">
    <location>
        <position position="98"/>
    </location>
    <ligand>
        <name>NAD(+)</name>
        <dbReference type="ChEBI" id="CHEBI:57540"/>
    </ligand>
</feature>
<dbReference type="InterPro" id="IPR013328">
    <property type="entry name" value="6PGD_dom2"/>
</dbReference>
<dbReference type="PIRSF" id="PIRSF000105">
    <property type="entry name" value="HCDH"/>
    <property type="match status" value="1"/>
</dbReference>
<dbReference type="PATRIC" id="fig|1324261.3.peg.5690"/>
<reference evidence="8 9" key="1">
    <citation type="submission" date="2014-04" db="EMBL/GenBank/DDBJ databases">
        <title>The Genome Sequence of Mycobacterium tuberculosis TKK-01-0051.</title>
        <authorList>
            <consortium name="The Broad Institute Genomics Platform"/>
            <consortium name="The Broad Institute Genome Sequencing Center for Infectious Disease"/>
            <person name="Earl A.M."/>
            <person name="Cohen K."/>
            <person name="Pym A."/>
            <person name="Bishai W."/>
            <person name="Maharaj K."/>
            <person name="Desjardins C."/>
            <person name="Abeel T."/>
            <person name="Young S."/>
            <person name="Zeng Q."/>
            <person name="Gargeya S."/>
            <person name="Abouelleil A."/>
            <person name="Alvarado L."/>
            <person name="Chapman S.B."/>
            <person name="Gainer-Dewar J."/>
            <person name="Goldberg J."/>
            <person name="Griggs A."/>
            <person name="Gujja S."/>
            <person name="Hansen M."/>
            <person name="Howarth C."/>
            <person name="Imamovic A."/>
            <person name="Larimer J."/>
            <person name="Murphy C."/>
            <person name="Naylor J."/>
            <person name="Pearson M."/>
            <person name="Poon T.W."/>
            <person name="Priest M."/>
            <person name="Roberts A."/>
            <person name="Saif S."/>
            <person name="Shea T."/>
            <person name="Sykes S."/>
            <person name="Wortman J."/>
            <person name="Nusbaum C."/>
            <person name="Birren B."/>
        </authorList>
    </citation>
    <scope>NUCLEOTIDE SEQUENCE [LARGE SCALE GENOMIC DNA]</scope>
    <source>
        <strain evidence="8 9">TKK-01-0051</strain>
    </source>
</reference>
<dbReference type="InterPro" id="IPR036291">
    <property type="entry name" value="NAD(P)-bd_dom_sf"/>
</dbReference>
<evidence type="ECO:0008006" key="10">
    <source>
        <dbReference type="Google" id="ProtNLM"/>
    </source>
</evidence>
<comment type="similarity">
    <text evidence="2">Belongs to the 3-hydroxyacyl-CoA dehydrogenase family.</text>
</comment>
<dbReference type="Gene3D" id="3.40.50.720">
    <property type="entry name" value="NAD(P)-binding Rossmann-like Domain"/>
    <property type="match status" value="1"/>
</dbReference>
<dbReference type="SUPFAM" id="SSF48179">
    <property type="entry name" value="6-phosphogluconate dehydrogenase C-terminal domain-like"/>
    <property type="match status" value="1"/>
</dbReference>
<evidence type="ECO:0000256" key="4">
    <source>
        <dbReference type="PIRSR" id="PIRSR000105-1"/>
    </source>
</evidence>
<evidence type="ECO:0000256" key="5">
    <source>
        <dbReference type="PIRSR" id="PIRSR000105-2"/>
    </source>
</evidence>
<dbReference type="EMBL" id="JLXW01000013">
    <property type="protein sequence ID" value="KBZ57134.1"/>
    <property type="molecule type" value="Genomic_DNA"/>
</dbReference>
<dbReference type="InterPro" id="IPR006108">
    <property type="entry name" value="3HC_DH_C"/>
</dbReference>
<feature type="binding site" evidence="5">
    <location>
        <position position="120"/>
    </location>
    <ligand>
        <name>NAD(+)</name>
        <dbReference type="ChEBI" id="CHEBI:57540"/>
    </ligand>
</feature>
<dbReference type="PANTHER" id="PTHR48075">
    <property type="entry name" value="3-HYDROXYACYL-COA DEHYDROGENASE FAMILY PROTEIN"/>
    <property type="match status" value="1"/>
</dbReference>
<dbReference type="HOGENOM" id="CLU_009834_2_0_11"/>
<dbReference type="AlphaFoldDB" id="A0A051TJQ6"/>
<dbReference type="SUPFAM" id="SSF51735">
    <property type="entry name" value="NAD(P)-binding Rossmann-fold domains"/>
    <property type="match status" value="1"/>
</dbReference>
<keyword evidence="5" id="KW-0520">NAD</keyword>
<dbReference type="RefSeq" id="WP_044487842.1">
    <property type="nucleotide sequence ID" value="NZ_KK328284.1"/>
</dbReference>
<evidence type="ECO:0000313" key="9">
    <source>
        <dbReference type="Proteomes" id="UP000025947"/>
    </source>
</evidence>